<evidence type="ECO:0000256" key="2">
    <source>
        <dbReference type="ARBA" id="ARBA00022801"/>
    </source>
</evidence>
<dbReference type="PANTHER" id="PTHR43046">
    <property type="entry name" value="GDP-MANNOSE MANNOSYL HYDROLASE"/>
    <property type="match status" value="1"/>
</dbReference>
<evidence type="ECO:0000313" key="5">
    <source>
        <dbReference type="EMBL" id="MXR19880.1"/>
    </source>
</evidence>
<evidence type="ECO:0000256" key="1">
    <source>
        <dbReference type="ARBA" id="ARBA00001946"/>
    </source>
</evidence>
<feature type="region of interest" description="Disordered" evidence="3">
    <location>
        <begin position="97"/>
        <end position="131"/>
    </location>
</feature>
<organism evidence="5 6">
    <name type="scientific">Halobacterium bonnevillei</name>
    <dbReference type="NCBI Taxonomy" id="2692200"/>
    <lineage>
        <taxon>Archaea</taxon>
        <taxon>Methanobacteriati</taxon>
        <taxon>Methanobacteriota</taxon>
        <taxon>Stenosarchaea group</taxon>
        <taxon>Halobacteria</taxon>
        <taxon>Halobacteriales</taxon>
        <taxon>Halobacteriaceae</taxon>
        <taxon>Halobacterium</taxon>
    </lineage>
</organism>
<reference evidence="5 6" key="1">
    <citation type="submission" date="2019-12" db="EMBL/GenBank/DDBJ databases">
        <title>Isolation and characterization of three novel carbon monoxide-oxidizing members of Halobacteria from salione crusts and soils.</title>
        <authorList>
            <person name="Myers M.R."/>
            <person name="King G.M."/>
        </authorList>
    </citation>
    <scope>NUCLEOTIDE SEQUENCE [LARGE SCALE GENOMIC DNA]</scope>
    <source>
        <strain evidence="5 6">PCN9</strain>
    </source>
</reference>
<dbReference type="Proteomes" id="UP000471521">
    <property type="component" value="Unassembled WGS sequence"/>
</dbReference>
<gene>
    <name evidence="5" type="ORF">GRX66_04425</name>
</gene>
<proteinExistence type="predicted"/>
<accession>A0A6B0SLV6</accession>
<dbReference type="EMBL" id="WUUU01000019">
    <property type="protein sequence ID" value="MXR19880.1"/>
    <property type="molecule type" value="Genomic_DNA"/>
</dbReference>
<comment type="cofactor">
    <cofactor evidence="1">
        <name>Mg(2+)</name>
        <dbReference type="ChEBI" id="CHEBI:18420"/>
    </cofactor>
</comment>
<evidence type="ECO:0000313" key="6">
    <source>
        <dbReference type="Proteomes" id="UP000471521"/>
    </source>
</evidence>
<evidence type="ECO:0000256" key="3">
    <source>
        <dbReference type="SAM" id="MobiDB-lite"/>
    </source>
</evidence>
<dbReference type="CDD" id="cd02883">
    <property type="entry name" value="NUDIX_Hydrolase"/>
    <property type="match status" value="1"/>
</dbReference>
<dbReference type="Gene3D" id="3.90.79.10">
    <property type="entry name" value="Nucleoside Triphosphate Pyrophosphohydrolase"/>
    <property type="match status" value="1"/>
</dbReference>
<dbReference type="InterPro" id="IPR015797">
    <property type="entry name" value="NUDIX_hydrolase-like_dom_sf"/>
</dbReference>
<dbReference type="PANTHER" id="PTHR43046:SF14">
    <property type="entry name" value="MUTT_NUDIX FAMILY PROTEIN"/>
    <property type="match status" value="1"/>
</dbReference>
<sequence>MPSPVSEGEDVRVGVLALVERGNRVLFERRTADEEATQYWGLLAGGKRADESTVAAAKREVREETGLAFHPERIVGLFDHESHYGSGTTWTVVALAGPADGDPDPDHEPGKRDRLSWFSLDDPPTPLHPTTELFLDARDADALHPEL</sequence>
<dbReference type="GO" id="GO:0016787">
    <property type="term" value="F:hydrolase activity"/>
    <property type="evidence" value="ECO:0007669"/>
    <property type="project" value="UniProtKB-KW"/>
</dbReference>
<dbReference type="OrthoDB" id="379632at2157"/>
<name>A0A6B0SLV6_9EURY</name>
<dbReference type="SUPFAM" id="SSF55811">
    <property type="entry name" value="Nudix"/>
    <property type="match status" value="1"/>
</dbReference>
<dbReference type="RefSeq" id="WP_159525449.1">
    <property type="nucleotide sequence ID" value="NZ_WUUU01000019.1"/>
</dbReference>
<evidence type="ECO:0000259" key="4">
    <source>
        <dbReference type="PROSITE" id="PS51462"/>
    </source>
</evidence>
<dbReference type="Pfam" id="PF00293">
    <property type="entry name" value="NUDIX"/>
    <property type="match status" value="1"/>
</dbReference>
<feature type="compositionally biased region" description="Basic and acidic residues" evidence="3">
    <location>
        <begin position="104"/>
        <end position="115"/>
    </location>
</feature>
<dbReference type="PROSITE" id="PS00893">
    <property type="entry name" value="NUDIX_BOX"/>
    <property type="match status" value="1"/>
</dbReference>
<comment type="caution">
    <text evidence="5">The sequence shown here is derived from an EMBL/GenBank/DDBJ whole genome shotgun (WGS) entry which is preliminary data.</text>
</comment>
<dbReference type="AlphaFoldDB" id="A0A6B0SLV6"/>
<dbReference type="InterPro" id="IPR020084">
    <property type="entry name" value="NUDIX_hydrolase_CS"/>
</dbReference>
<feature type="domain" description="Nudix hydrolase" evidence="4">
    <location>
        <begin position="10"/>
        <end position="140"/>
    </location>
</feature>
<protein>
    <submittedName>
        <fullName evidence="5">NUDIX domain-containing protein</fullName>
    </submittedName>
</protein>
<dbReference type="PROSITE" id="PS51462">
    <property type="entry name" value="NUDIX"/>
    <property type="match status" value="1"/>
</dbReference>
<keyword evidence="6" id="KW-1185">Reference proteome</keyword>
<dbReference type="InterPro" id="IPR000086">
    <property type="entry name" value="NUDIX_hydrolase_dom"/>
</dbReference>
<keyword evidence="2" id="KW-0378">Hydrolase</keyword>